<dbReference type="PIRSF" id="PIRSF001024">
    <property type="entry name" value="Alph-amyl_fung"/>
    <property type="match status" value="1"/>
</dbReference>
<dbReference type="EMBL" id="BLJY01000011">
    <property type="protein sequence ID" value="GFF19746.1"/>
    <property type="molecule type" value="Genomic_DNA"/>
</dbReference>
<evidence type="ECO:0000256" key="2">
    <source>
        <dbReference type="ARBA" id="ARBA00001913"/>
    </source>
</evidence>
<evidence type="ECO:0000256" key="8">
    <source>
        <dbReference type="ARBA" id="ARBA00023157"/>
    </source>
</evidence>
<evidence type="ECO:0000256" key="11">
    <source>
        <dbReference type="ARBA" id="ARBA00023295"/>
    </source>
</evidence>
<comment type="catalytic activity">
    <reaction evidence="1">
        <text>Endohydrolysis of (1-&gt;4)-alpha-D-glucosidic linkages in polysaccharides containing three or more (1-&gt;4)-alpha-linked D-glucose units.</text>
        <dbReference type="EC" id="3.2.1.1"/>
    </reaction>
</comment>
<dbReference type="GO" id="GO:0005509">
    <property type="term" value="F:calcium ion binding"/>
    <property type="evidence" value="ECO:0007669"/>
    <property type="project" value="InterPro"/>
</dbReference>
<gene>
    <name evidence="14" type="ORF">ATEIFO6365_0011000500</name>
</gene>
<sequence length="538" mass="59805">MSFVLSCLYLSLCGSALAANLTSWKSRSIYQTMTDRFARTDGSTTAACNTTAGLYCGGTWRGTINHLDYIQGMGFDAVMISPIIENIDGRVSYGEAYHGYWPLDLESLNSRFGTKQDLLDLSNALHSRGMYLMMDTVINNMAYMTRGQDPATAIDYSVFTPFNRSDYFHSYCKITDWNNFTDARLCQTGDLEVALPDLFTEHTDVQDRLISWAKEMIQTYSIDGLRIDAAKHVDPEFLARFVNEVDVFTTGEVLQREVDIICDYHNNYITSMPNYPIYFSMLDAFTEGNTSSLLSQVEAMKSPCHDVTALVSFSENHDQPRIPSMNKDIALAKNVITFTILFDGIPMIYQGQEQHLDGSGTPKNREALWLSKYDTQAELYQLLAKLNAIRKHATSLGSDYLNAQTRPIYRGGSELVFYKGIEGRQVIMVLSSQGAQGNPYDLYLPVSYNPGTAVMEVLNCVNSTVGDDGQLKVPMEKGEPRVYFPTALMGGSGLCGYSKDNVTISQLKTGHDSSRGSKMTGSAVLVMMLSLGASLVLW</sequence>
<dbReference type="Pfam" id="PF00128">
    <property type="entry name" value="Alpha-amylase"/>
    <property type="match status" value="1"/>
</dbReference>
<evidence type="ECO:0000256" key="10">
    <source>
        <dbReference type="ARBA" id="ARBA00023277"/>
    </source>
</evidence>
<keyword evidence="5" id="KW-0479">Metal-binding</keyword>
<evidence type="ECO:0000256" key="3">
    <source>
        <dbReference type="ARBA" id="ARBA00008061"/>
    </source>
</evidence>
<dbReference type="InterPro" id="IPR017853">
    <property type="entry name" value="GH"/>
</dbReference>
<dbReference type="InterPro" id="IPR006047">
    <property type="entry name" value="GH13_cat_dom"/>
</dbReference>
<dbReference type="AlphaFoldDB" id="A0A5M3YZT2"/>
<evidence type="ECO:0000313" key="15">
    <source>
        <dbReference type="Proteomes" id="UP000452235"/>
    </source>
</evidence>
<dbReference type="PANTHER" id="PTHR10357:SF220">
    <property type="entry name" value="ALPHA-AMYLASE"/>
    <property type="match status" value="1"/>
</dbReference>
<dbReference type="CDD" id="cd11319">
    <property type="entry name" value="AmyAc_euk_AmyA"/>
    <property type="match status" value="1"/>
</dbReference>
<evidence type="ECO:0000313" key="14">
    <source>
        <dbReference type="EMBL" id="GFF19746.1"/>
    </source>
</evidence>
<dbReference type="OrthoDB" id="204980at2759"/>
<dbReference type="GO" id="GO:0016052">
    <property type="term" value="P:carbohydrate catabolic process"/>
    <property type="evidence" value="ECO:0007669"/>
    <property type="project" value="InterPro"/>
</dbReference>
<dbReference type="Proteomes" id="UP000452235">
    <property type="component" value="Unassembled WGS sequence"/>
</dbReference>
<accession>A0A5M3YZT2</accession>
<keyword evidence="8" id="KW-1015">Disulfide bond</keyword>
<keyword evidence="15" id="KW-1185">Reference proteome</keyword>
<name>A0A5M3YZT2_ASPTE</name>
<reference evidence="14 15" key="1">
    <citation type="submission" date="2020-01" db="EMBL/GenBank/DDBJ databases">
        <title>Aspergillus terreus IFO 6365 whole genome shotgun sequence.</title>
        <authorList>
            <person name="Kanamasa S."/>
            <person name="Takahashi H."/>
        </authorList>
    </citation>
    <scope>NUCLEOTIDE SEQUENCE [LARGE SCALE GENOMIC DNA]</scope>
    <source>
        <strain evidence="14 15">IFO 6365</strain>
    </source>
</reference>
<organism evidence="14 15">
    <name type="scientific">Aspergillus terreus</name>
    <dbReference type="NCBI Taxonomy" id="33178"/>
    <lineage>
        <taxon>Eukaryota</taxon>
        <taxon>Fungi</taxon>
        <taxon>Dikarya</taxon>
        <taxon>Ascomycota</taxon>
        <taxon>Pezizomycotina</taxon>
        <taxon>Eurotiomycetes</taxon>
        <taxon>Eurotiomycetidae</taxon>
        <taxon>Eurotiales</taxon>
        <taxon>Aspergillaceae</taxon>
        <taxon>Aspergillus</taxon>
        <taxon>Aspergillus subgen. Circumdati</taxon>
    </lineage>
</organism>
<dbReference type="SUPFAM" id="SSF51011">
    <property type="entry name" value="Glycosyl hydrolase domain"/>
    <property type="match status" value="1"/>
</dbReference>
<dbReference type="EC" id="3.2.1.1" evidence="4"/>
<dbReference type="InterPro" id="IPR015340">
    <property type="entry name" value="A_amylase_C_dom"/>
</dbReference>
<dbReference type="PANTHER" id="PTHR10357">
    <property type="entry name" value="ALPHA-AMYLASE FAMILY MEMBER"/>
    <property type="match status" value="1"/>
</dbReference>
<feature type="domain" description="Glycosyl hydrolase family 13 catalytic" evidence="13">
    <location>
        <begin position="31"/>
        <end position="390"/>
    </location>
</feature>
<evidence type="ECO:0000256" key="12">
    <source>
        <dbReference type="ARBA" id="ARBA00030238"/>
    </source>
</evidence>
<dbReference type="SMART" id="SM00642">
    <property type="entry name" value="Aamy"/>
    <property type="match status" value="1"/>
</dbReference>
<dbReference type="Gene3D" id="3.20.20.80">
    <property type="entry name" value="Glycosidases"/>
    <property type="match status" value="1"/>
</dbReference>
<evidence type="ECO:0000256" key="5">
    <source>
        <dbReference type="ARBA" id="ARBA00022723"/>
    </source>
</evidence>
<keyword evidence="6" id="KW-0378">Hydrolase</keyword>
<proteinExistence type="inferred from homology"/>
<dbReference type="Gene3D" id="2.60.40.1180">
    <property type="entry name" value="Golgi alpha-mannosidase II"/>
    <property type="match status" value="1"/>
</dbReference>
<dbReference type="VEuPathDB" id="FungiDB:ATEG_03623"/>
<evidence type="ECO:0000259" key="13">
    <source>
        <dbReference type="SMART" id="SM00642"/>
    </source>
</evidence>
<evidence type="ECO:0000256" key="6">
    <source>
        <dbReference type="ARBA" id="ARBA00022801"/>
    </source>
</evidence>
<comment type="caution">
    <text evidence="14">The sequence shown here is derived from an EMBL/GenBank/DDBJ whole genome shotgun (WGS) entry which is preliminary data.</text>
</comment>
<keyword evidence="7" id="KW-0106">Calcium</keyword>
<dbReference type="InterPro" id="IPR013780">
    <property type="entry name" value="Glyco_hydro_b"/>
</dbReference>
<evidence type="ECO:0000256" key="4">
    <source>
        <dbReference type="ARBA" id="ARBA00012595"/>
    </source>
</evidence>
<dbReference type="Pfam" id="PF09260">
    <property type="entry name" value="A_amylase_dom_C"/>
    <property type="match status" value="1"/>
</dbReference>
<dbReference type="FunFam" id="3.20.20.80:FF:000120">
    <property type="entry name" value="Alpha-amylase A"/>
    <property type="match status" value="1"/>
</dbReference>
<keyword evidence="11" id="KW-0326">Glycosidase</keyword>
<keyword evidence="10" id="KW-0119">Carbohydrate metabolism</keyword>
<dbReference type="SUPFAM" id="SSF51445">
    <property type="entry name" value="(Trans)glycosidases"/>
    <property type="match status" value="1"/>
</dbReference>
<evidence type="ECO:0000256" key="9">
    <source>
        <dbReference type="ARBA" id="ARBA00023180"/>
    </source>
</evidence>
<evidence type="ECO:0000256" key="7">
    <source>
        <dbReference type="ARBA" id="ARBA00022837"/>
    </source>
</evidence>
<keyword evidence="9" id="KW-0325">Glycoprotein</keyword>
<protein>
    <recommendedName>
        <fullName evidence="4">alpha-amylase</fullName>
        <ecNumber evidence="4">3.2.1.1</ecNumber>
    </recommendedName>
    <alternativeName>
        <fullName evidence="12">1,4-alpha-D-glucan glucanohydrolase</fullName>
    </alternativeName>
</protein>
<dbReference type="GO" id="GO:0004556">
    <property type="term" value="F:alpha-amylase activity"/>
    <property type="evidence" value="ECO:0007669"/>
    <property type="project" value="UniProtKB-EC"/>
</dbReference>
<comment type="similarity">
    <text evidence="3">Belongs to the glycosyl hydrolase 13 family.</text>
</comment>
<evidence type="ECO:0000256" key="1">
    <source>
        <dbReference type="ARBA" id="ARBA00000548"/>
    </source>
</evidence>
<dbReference type="InterPro" id="IPR013777">
    <property type="entry name" value="A-amylase-like"/>
</dbReference>
<comment type="cofactor">
    <cofactor evidence="2">
        <name>Ca(2+)</name>
        <dbReference type="ChEBI" id="CHEBI:29108"/>
    </cofactor>
</comment>